<feature type="transmembrane region" description="Helical" evidence="7">
    <location>
        <begin position="12"/>
        <end position="33"/>
    </location>
</feature>
<dbReference type="SMART" id="SM00387">
    <property type="entry name" value="HATPase_c"/>
    <property type="match status" value="1"/>
</dbReference>
<dbReference type="InterPro" id="IPR036097">
    <property type="entry name" value="HisK_dim/P_sf"/>
</dbReference>
<dbReference type="FunFam" id="3.30.565.10:FF:000006">
    <property type="entry name" value="Sensor histidine kinase WalK"/>
    <property type="match status" value="1"/>
</dbReference>
<organism evidence="9 10">
    <name type="scientific">Limnoraphis robusta CS-951</name>
    <dbReference type="NCBI Taxonomy" id="1637645"/>
    <lineage>
        <taxon>Bacteria</taxon>
        <taxon>Bacillati</taxon>
        <taxon>Cyanobacteriota</taxon>
        <taxon>Cyanophyceae</taxon>
        <taxon>Oscillatoriophycideae</taxon>
        <taxon>Oscillatoriales</taxon>
        <taxon>Sirenicapillariaceae</taxon>
        <taxon>Limnoraphis</taxon>
    </lineage>
</organism>
<gene>
    <name evidence="9" type="ORF">WN50_16650</name>
</gene>
<keyword evidence="5 9" id="KW-0418">Kinase</keyword>
<dbReference type="PANTHER" id="PTHR43547:SF2">
    <property type="entry name" value="HYBRID SIGNAL TRANSDUCTION HISTIDINE KINASE C"/>
    <property type="match status" value="1"/>
</dbReference>
<dbReference type="Gene3D" id="1.10.287.130">
    <property type="match status" value="1"/>
</dbReference>
<keyword evidence="7" id="KW-0472">Membrane</keyword>
<evidence type="ECO:0000256" key="2">
    <source>
        <dbReference type="ARBA" id="ARBA00012438"/>
    </source>
</evidence>
<dbReference type="GO" id="GO:0000155">
    <property type="term" value="F:phosphorelay sensor kinase activity"/>
    <property type="evidence" value="ECO:0007669"/>
    <property type="project" value="InterPro"/>
</dbReference>
<protein>
    <recommendedName>
        <fullName evidence="2">histidine kinase</fullName>
        <ecNumber evidence="2">2.7.13.3</ecNumber>
    </recommendedName>
</protein>
<feature type="transmembrane region" description="Helical" evidence="7">
    <location>
        <begin position="62"/>
        <end position="80"/>
    </location>
</feature>
<comment type="caution">
    <text evidence="9">The sequence shown here is derived from an EMBL/GenBank/DDBJ whole genome shotgun (WGS) entry which is preliminary data.</text>
</comment>
<dbReference type="Pfam" id="PF02518">
    <property type="entry name" value="HATPase_c"/>
    <property type="match status" value="1"/>
</dbReference>
<dbReference type="Gene3D" id="3.30.565.10">
    <property type="entry name" value="Histidine kinase-like ATPase, C-terminal domain"/>
    <property type="match status" value="1"/>
</dbReference>
<evidence type="ECO:0000259" key="8">
    <source>
        <dbReference type="PROSITE" id="PS50109"/>
    </source>
</evidence>
<dbReference type="PRINTS" id="PR00344">
    <property type="entry name" value="BCTRLSENSOR"/>
</dbReference>
<dbReference type="InterPro" id="IPR004358">
    <property type="entry name" value="Sig_transdc_His_kin-like_C"/>
</dbReference>
<dbReference type="CDD" id="cd00075">
    <property type="entry name" value="HATPase"/>
    <property type="match status" value="1"/>
</dbReference>
<sequence length="369" mass="41395">MQFRLPAFFHRLWLYLPYTQWLIVLVFAIVIALEYSTPPPYVFGYLYIGAILLANSHLSRKATAQVVLFAVILTVLNLVIPGLEAISPATVANRFIAVTALIVTGWLSQKNRSYEEAIARQRMQLFAQKKLIQLREDFASTLTHDLKTPLLGAIETLIAFEQGKFGAVTSTQTKVIDIIKRSHQNTLQLVETLLDVYRNDTEGLQLKRKSVDLVILAEEAISTLTTLASSRQVYIRLTQENSDFRSRCWVNADPLQLLRVLVNLISNGINHSRRGSTVQVMLMADNGDFVVKVIDEGQGIRDEELPMLFERFYQGNGDRQAKGSGLGLYLSRQIVEAHGGKIWAEQRSPHGAIFSFRLSAEISSAMANS</sequence>
<feature type="domain" description="Histidine kinase" evidence="8">
    <location>
        <begin position="141"/>
        <end position="362"/>
    </location>
</feature>
<dbReference type="InterPro" id="IPR003661">
    <property type="entry name" value="HisK_dim/P_dom"/>
</dbReference>
<dbReference type="CDD" id="cd00082">
    <property type="entry name" value="HisKA"/>
    <property type="match status" value="1"/>
</dbReference>
<dbReference type="Proteomes" id="UP000033607">
    <property type="component" value="Unassembled WGS sequence"/>
</dbReference>
<name>A0A0F5YEC8_9CYAN</name>
<dbReference type="AlphaFoldDB" id="A0A0F5YEC8"/>
<evidence type="ECO:0000256" key="6">
    <source>
        <dbReference type="ARBA" id="ARBA00023012"/>
    </source>
</evidence>
<dbReference type="InterPro" id="IPR003594">
    <property type="entry name" value="HATPase_dom"/>
</dbReference>
<reference evidence="9 10" key="1">
    <citation type="submission" date="2015-06" db="EMBL/GenBank/DDBJ databases">
        <title>Draft genome assembly of filamentous brackish cyanobacterium Limnoraphis robusta strain CS-951.</title>
        <authorList>
            <person name="Willis A."/>
            <person name="Parks M."/>
            <person name="Burford M.A."/>
        </authorList>
    </citation>
    <scope>NUCLEOTIDE SEQUENCE [LARGE SCALE GENOMIC DNA]</scope>
    <source>
        <strain evidence="9 10">CS-951</strain>
    </source>
</reference>
<dbReference type="Pfam" id="PF00512">
    <property type="entry name" value="HisKA"/>
    <property type="match status" value="1"/>
</dbReference>
<dbReference type="SMART" id="SM00388">
    <property type="entry name" value="HisKA"/>
    <property type="match status" value="1"/>
</dbReference>
<evidence type="ECO:0000256" key="5">
    <source>
        <dbReference type="ARBA" id="ARBA00022777"/>
    </source>
</evidence>
<evidence type="ECO:0000313" key="10">
    <source>
        <dbReference type="Proteomes" id="UP000033607"/>
    </source>
</evidence>
<dbReference type="PATRIC" id="fig|1637645.4.peg.3720"/>
<dbReference type="PANTHER" id="PTHR43547">
    <property type="entry name" value="TWO-COMPONENT HISTIDINE KINASE"/>
    <property type="match status" value="1"/>
</dbReference>
<proteinExistence type="predicted"/>
<evidence type="ECO:0000256" key="1">
    <source>
        <dbReference type="ARBA" id="ARBA00000085"/>
    </source>
</evidence>
<dbReference type="InterPro" id="IPR005467">
    <property type="entry name" value="His_kinase_dom"/>
</dbReference>
<dbReference type="SUPFAM" id="SSF47384">
    <property type="entry name" value="Homodimeric domain of signal transducing histidine kinase"/>
    <property type="match status" value="1"/>
</dbReference>
<dbReference type="InterPro" id="IPR036890">
    <property type="entry name" value="HATPase_C_sf"/>
</dbReference>
<accession>A0A0F5YEC8</accession>
<dbReference type="PROSITE" id="PS50109">
    <property type="entry name" value="HIS_KIN"/>
    <property type="match status" value="1"/>
</dbReference>
<keyword evidence="3" id="KW-0597">Phosphoprotein</keyword>
<evidence type="ECO:0000256" key="3">
    <source>
        <dbReference type="ARBA" id="ARBA00022553"/>
    </source>
</evidence>
<comment type="catalytic activity">
    <reaction evidence="1">
        <text>ATP + protein L-histidine = ADP + protein N-phospho-L-histidine.</text>
        <dbReference type="EC" id="2.7.13.3"/>
    </reaction>
</comment>
<keyword evidence="6" id="KW-0902">Two-component regulatory system</keyword>
<evidence type="ECO:0000256" key="4">
    <source>
        <dbReference type="ARBA" id="ARBA00022679"/>
    </source>
</evidence>
<dbReference type="EMBL" id="LATL02000186">
    <property type="protein sequence ID" value="KKD37012.1"/>
    <property type="molecule type" value="Genomic_DNA"/>
</dbReference>
<keyword evidence="7" id="KW-1133">Transmembrane helix</keyword>
<dbReference type="RefSeq" id="WP_046279692.1">
    <property type="nucleotide sequence ID" value="NZ_LATL02000186.1"/>
</dbReference>
<feature type="transmembrane region" description="Helical" evidence="7">
    <location>
        <begin position="39"/>
        <end position="55"/>
    </location>
</feature>
<dbReference type="OrthoDB" id="418136at2"/>
<dbReference type="EC" id="2.7.13.3" evidence="2"/>
<evidence type="ECO:0000313" key="9">
    <source>
        <dbReference type="EMBL" id="KKD37012.1"/>
    </source>
</evidence>
<evidence type="ECO:0000256" key="7">
    <source>
        <dbReference type="SAM" id="Phobius"/>
    </source>
</evidence>
<dbReference type="SUPFAM" id="SSF55874">
    <property type="entry name" value="ATPase domain of HSP90 chaperone/DNA topoisomerase II/histidine kinase"/>
    <property type="match status" value="1"/>
</dbReference>
<keyword evidence="4" id="KW-0808">Transferase</keyword>
<keyword evidence="7" id="KW-0812">Transmembrane</keyword>